<sequence>MGTSSIAACCALIRKPIVPINASLEHFINSFVYQVNCIALFFLCRGPLCHSLSLTFTGCTDAQMRDTTITSSVTEIDPEPVVSAWRVTTGESH</sequence>
<dbReference type="EMBL" id="CM015725">
    <property type="protein sequence ID" value="KAF3699173.1"/>
    <property type="molecule type" value="Genomic_DNA"/>
</dbReference>
<gene>
    <name evidence="1" type="ORF">EXN66_Car014860</name>
</gene>
<organism evidence="1 2">
    <name type="scientific">Channa argus</name>
    <name type="common">Northern snakehead</name>
    <name type="synonym">Ophicephalus argus</name>
    <dbReference type="NCBI Taxonomy" id="215402"/>
    <lineage>
        <taxon>Eukaryota</taxon>
        <taxon>Metazoa</taxon>
        <taxon>Chordata</taxon>
        <taxon>Craniata</taxon>
        <taxon>Vertebrata</taxon>
        <taxon>Euteleostomi</taxon>
        <taxon>Actinopterygii</taxon>
        <taxon>Neopterygii</taxon>
        <taxon>Teleostei</taxon>
        <taxon>Neoteleostei</taxon>
        <taxon>Acanthomorphata</taxon>
        <taxon>Anabantaria</taxon>
        <taxon>Anabantiformes</taxon>
        <taxon>Channoidei</taxon>
        <taxon>Channidae</taxon>
        <taxon>Channa</taxon>
    </lineage>
</organism>
<accession>A0A6G1QA19</accession>
<evidence type="ECO:0000313" key="1">
    <source>
        <dbReference type="EMBL" id="KAF3699173.1"/>
    </source>
</evidence>
<name>A0A6G1QA19_CHAAH</name>
<reference evidence="2" key="2">
    <citation type="submission" date="2019-02" db="EMBL/GenBank/DDBJ databases">
        <title>Opniocepnalus argus Var Kimnra genome.</title>
        <authorList>
            <person name="Zhou C."/>
            <person name="Xiao S."/>
        </authorList>
    </citation>
    <scope>NUCLEOTIDE SEQUENCE [LARGE SCALE GENOMIC DNA]</scope>
</reference>
<dbReference type="Proteomes" id="UP000503349">
    <property type="component" value="Chromosome 14"/>
</dbReference>
<evidence type="ECO:0000313" key="2">
    <source>
        <dbReference type="Proteomes" id="UP000503349"/>
    </source>
</evidence>
<reference evidence="1 2" key="1">
    <citation type="submission" date="2019-02" db="EMBL/GenBank/DDBJ databases">
        <title>Opniocepnalus argus genome.</title>
        <authorList>
            <person name="Zhou C."/>
            <person name="Xiao S."/>
        </authorList>
    </citation>
    <scope>NUCLEOTIDE SEQUENCE [LARGE SCALE GENOMIC DNA]</scope>
    <source>
        <strain evidence="1">OARG1902GOOAL</strain>
        <tissue evidence="1">Muscle</tissue>
    </source>
</reference>
<protein>
    <submittedName>
        <fullName evidence="1">Uncharacterized protein</fullName>
    </submittedName>
</protein>
<dbReference type="AlphaFoldDB" id="A0A6G1QA19"/>
<proteinExistence type="predicted"/>
<keyword evidence="2" id="KW-1185">Reference proteome</keyword>